<protein>
    <recommendedName>
        <fullName evidence="3">serine O-acetyltransferase</fullName>
        <ecNumber evidence="3">2.3.1.30</ecNumber>
    </recommendedName>
</protein>
<dbReference type="Gene3D" id="1.10.3130.10">
    <property type="entry name" value="serine acetyltransferase, domain 1"/>
    <property type="match status" value="1"/>
</dbReference>
<keyword evidence="6" id="KW-0677">Repeat</keyword>
<proteinExistence type="inferred from homology"/>
<evidence type="ECO:0000256" key="9">
    <source>
        <dbReference type="ARBA" id="ARBA00049486"/>
    </source>
</evidence>
<keyword evidence="4" id="KW-0028">Amino-acid biosynthesis</keyword>
<dbReference type="RefSeq" id="WP_328857992.1">
    <property type="nucleotide sequence ID" value="NZ_CP108021.1"/>
</dbReference>
<reference evidence="10 11" key="1">
    <citation type="submission" date="2022-10" db="EMBL/GenBank/DDBJ databases">
        <title>The complete genomes of actinobacterial strains from the NBC collection.</title>
        <authorList>
            <person name="Joergensen T.S."/>
            <person name="Alvarez Arevalo M."/>
            <person name="Sterndorff E.B."/>
            <person name="Faurdal D."/>
            <person name="Vuksanovic O."/>
            <person name="Mourched A.-S."/>
            <person name="Charusanti P."/>
            <person name="Shaw S."/>
            <person name="Blin K."/>
            <person name="Weber T."/>
        </authorList>
    </citation>
    <scope>NUCLEOTIDE SEQUENCE [LARGE SCALE GENOMIC DNA]</scope>
    <source>
        <strain evidence="10 11">NBC_00319</strain>
    </source>
</reference>
<dbReference type="GO" id="GO:0009001">
    <property type="term" value="F:serine O-acetyltransferase activity"/>
    <property type="evidence" value="ECO:0007669"/>
    <property type="project" value="UniProtKB-EC"/>
</dbReference>
<evidence type="ECO:0000256" key="7">
    <source>
        <dbReference type="ARBA" id="ARBA00023192"/>
    </source>
</evidence>
<name>A0AAU4K3Z1_9NOCA</name>
<dbReference type="EC" id="2.3.1.30" evidence="3"/>
<dbReference type="InterPro" id="IPR011004">
    <property type="entry name" value="Trimer_LpxA-like_sf"/>
</dbReference>
<gene>
    <name evidence="10" type="ORF">OG579_02785</name>
</gene>
<organism evidence="10 11">
    <name type="scientific">Williamsia herbipolensis</name>
    <dbReference type="NCBI Taxonomy" id="1603258"/>
    <lineage>
        <taxon>Bacteria</taxon>
        <taxon>Bacillati</taxon>
        <taxon>Actinomycetota</taxon>
        <taxon>Actinomycetes</taxon>
        <taxon>Mycobacteriales</taxon>
        <taxon>Nocardiaceae</taxon>
        <taxon>Williamsia</taxon>
    </lineage>
</organism>
<dbReference type="KEGG" id="whr:OG579_02785"/>
<keyword evidence="5" id="KW-0808">Transferase</keyword>
<evidence type="ECO:0000256" key="5">
    <source>
        <dbReference type="ARBA" id="ARBA00022679"/>
    </source>
</evidence>
<comment type="catalytic activity">
    <reaction evidence="9">
        <text>L-serine + acetyl-CoA = O-acetyl-L-serine + CoA</text>
        <dbReference type="Rhea" id="RHEA:24560"/>
        <dbReference type="ChEBI" id="CHEBI:33384"/>
        <dbReference type="ChEBI" id="CHEBI:57287"/>
        <dbReference type="ChEBI" id="CHEBI:57288"/>
        <dbReference type="ChEBI" id="CHEBI:58340"/>
        <dbReference type="EC" id="2.3.1.30"/>
    </reaction>
</comment>
<keyword evidence="11" id="KW-1185">Reference proteome</keyword>
<dbReference type="NCBIfam" id="NF041874">
    <property type="entry name" value="EPS_EpsC"/>
    <property type="match status" value="1"/>
</dbReference>
<dbReference type="SUPFAM" id="SSF51161">
    <property type="entry name" value="Trimeric LpxA-like enzymes"/>
    <property type="match status" value="1"/>
</dbReference>
<dbReference type="EMBL" id="CP108021">
    <property type="protein sequence ID" value="WUM20775.1"/>
    <property type="molecule type" value="Genomic_DNA"/>
</dbReference>
<dbReference type="Pfam" id="PF00132">
    <property type="entry name" value="Hexapep"/>
    <property type="match status" value="1"/>
</dbReference>
<keyword evidence="8" id="KW-0012">Acyltransferase</keyword>
<sequence length="201" mass="20767">MNVGAVVAAALADLDVIVERDPSVDSRVDALLHPALPALWTHRIAHGFYVGRRRRIAKALSNCARLVSGGVEIHPGATLGRRVFIDHGAAVVIGETAEIGDDVTLFHQVTLGAVGWWRDDTRPPDARRHPVVGSGAVIGAGATVLGPVVIGDNALVGATSLVLTDVPAGGHTTPPVATISAAGPRPRTTDTLQLVASTGCW</sequence>
<evidence type="ECO:0000256" key="6">
    <source>
        <dbReference type="ARBA" id="ARBA00022737"/>
    </source>
</evidence>
<evidence type="ECO:0000313" key="10">
    <source>
        <dbReference type="EMBL" id="WUM20775.1"/>
    </source>
</evidence>
<dbReference type="InterPro" id="IPR001451">
    <property type="entry name" value="Hexapep"/>
</dbReference>
<evidence type="ECO:0000256" key="8">
    <source>
        <dbReference type="ARBA" id="ARBA00023315"/>
    </source>
</evidence>
<evidence type="ECO:0000256" key="4">
    <source>
        <dbReference type="ARBA" id="ARBA00022605"/>
    </source>
</evidence>
<dbReference type="CDD" id="cd03354">
    <property type="entry name" value="LbH_SAT"/>
    <property type="match status" value="1"/>
</dbReference>
<dbReference type="Gene3D" id="2.160.10.10">
    <property type="entry name" value="Hexapeptide repeat proteins"/>
    <property type="match status" value="1"/>
</dbReference>
<dbReference type="InterPro" id="IPR018357">
    <property type="entry name" value="Hexapep_transf_CS"/>
</dbReference>
<comment type="similarity">
    <text evidence="2">Belongs to the transferase hexapeptide repeat family.</text>
</comment>
<dbReference type="PANTHER" id="PTHR42811">
    <property type="entry name" value="SERINE ACETYLTRANSFERASE"/>
    <property type="match status" value="1"/>
</dbReference>
<dbReference type="PROSITE" id="PS00101">
    <property type="entry name" value="HEXAPEP_TRANSFERASES"/>
    <property type="match status" value="1"/>
</dbReference>
<comment type="pathway">
    <text evidence="1">Amino-acid biosynthesis; L-cysteine biosynthesis; L-cysteine from L-serine: step 1/2.</text>
</comment>
<evidence type="ECO:0000256" key="1">
    <source>
        <dbReference type="ARBA" id="ARBA00004876"/>
    </source>
</evidence>
<dbReference type="AlphaFoldDB" id="A0AAU4K3Z1"/>
<dbReference type="InterPro" id="IPR045304">
    <property type="entry name" value="LbH_SAT"/>
</dbReference>
<evidence type="ECO:0000256" key="3">
    <source>
        <dbReference type="ARBA" id="ARBA00013266"/>
    </source>
</evidence>
<keyword evidence="7" id="KW-0198">Cysteine biosynthesis</keyword>
<evidence type="ECO:0000313" key="11">
    <source>
        <dbReference type="Proteomes" id="UP001432128"/>
    </source>
</evidence>
<evidence type="ECO:0000256" key="2">
    <source>
        <dbReference type="ARBA" id="ARBA00007274"/>
    </source>
</evidence>
<dbReference type="Proteomes" id="UP001432128">
    <property type="component" value="Chromosome"/>
</dbReference>
<dbReference type="InterPro" id="IPR053376">
    <property type="entry name" value="Serine_acetyltransferase"/>
</dbReference>
<dbReference type="InterPro" id="IPR042122">
    <property type="entry name" value="Ser_AcTrfase_N_sf"/>
</dbReference>
<accession>A0AAU4K3Z1</accession>
<dbReference type="GO" id="GO:0019344">
    <property type="term" value="P:cysteine biosynthetic process"/>
    <property type="evidence" value="ECO:0007669"/>
    <property type="project" value="UniProtKB-KW"/>
</dbReference>